<sequence>GLLREIGPNRPNGPDWVEWTAGLLDAVGLGRTLTGCRCWTWSDWADASWAD</sequence>
<feature type="non-terminal residue" evidence="1">
    <location>
        <position position="1"/>
    </location>
</feature>
<gene>
    <name evidence="1" type="ORF">CRG98_045032</name>
</gene>
<organism evidence="1 2">
    <name type="scientific">Punica granatum</name>
    <name type="common">Pomegranate</name>
    <dbReference type="NCBI Taxonomy" id="22663"/>
    <lineage>
        <taxon>Eukaryota</taxon>
        <taxon>Viridiplantae</taxon>
        <taxon>Streptophyta</taxon>
        <taxon>Embryophyta</taxon>
        <taxon>Tracheophyta</taxon>
        <taxon>Spermatophyta</taxon>
        <taxon>Magnoliopsida</taxon>
        <taxon>eudicotyledons</taxon>
        <taxon>Gunneridae</taxon>
        <taxon>Pentapetalae</taxon>
        <taxon>rosids</taxon>
        <taxon>malvids</taxon>
        <taxon>Myrtales</taxon>
        <taxon>Lythraceae</taxon>
        <taxon>Punica</taxon>
    </lineage>
</organism>
<keyword evidence="2" id="KW-1185">Reference proteome</keyword>
<protein>
    <submittedName>
        <fullName evidence="1">Uncharacterized protein</fullName>
    </submittedName>
</protein>
<evidence type="ECO:0000313" key="1">
    <source>
        <dbReference type="EMBL" id="PKI34581.1"/>
    </source>
</evidence>
<dbReference type="Proteomes" id="UP000233551">
    <property type="component" value="Unassembled WGS sequence"/>
</dbReference>
<comment type="caution">
    <text evidence="1">The sequence shown here is derived from an EMBL/GenBank/DDBJ whole genome shotgun (WGS) entry which is preliminary data.</text>
</comment>
<reference evidence="1 2" key="1">
    <citation type="submission" date="2017-11" db="EMBL/GenBank/DDBJ databases">
        <title>De-novo sequencing of pomegranate (Punica granatum L.) genome.</title>
        <authorList>
            <person name="Akparov Z."/>
            <person name="Amiraslanov A."/>
            <person name="Hajiyeva S."/>
            <person name="Abbasov M."/>
            <person name="Kaur K."/>
            <person name="Hamwieh A."/>
            <person name="Solovyev V."/>
            <person name="Salamov A."/>
            <person name="Braich B."/>
            <person name="Kosarev P."/>
            <person name="Mahmoud A."/>
            <person name="Hajiyev E."/>
            <person name="Babayeva S."/>
            <person name="Izzatullayeva V."/>
            <person name="Mammadov A."/>
            <person name="Mammadov A."/>
            <person name="Sharifova S."/>
            <person name="Ojaghi J."/>
            <person name="Eynullazada K."/>
            <person name="Bayramov B."/>
            <person name="Abdulazimova A."/>
            <person name="Shahmuradov I."/>
        </authorList>
    </citation>
    <scope>NUCLEOTIDE SEQUENCE [LARGE SCALE GENOMIC DNA]</scope>
    <source>
        <strain evidence="2">cv. AG2017</strain>
        <tissue evidence="1">Leaf</tissue>
    </source>
</reference>
<name>A0A2I0HS93_PUNGR</name>
<accession>A0A2I0HS93</accession>
<dbReference type="EMBL" id="PGOL01005825">
    <property type="protein sequence ID" value="PKI34581.1"/>
    <property type="molecule type" value="Genomic_DNA"/>
</dbReference>
<evidence type="ECO:0000313" key="2">
    <source>
        <dbReference type="Proteomes" id="UP000233551"/>
    </source>
</evidence>
<dbReference type="AlphaFoldDB" id="A0A2I0HS93"/>
<proteinExistence type="predicted"/>